<name>A0A455TWB5_ENTFC</name>
<reference evidence="1" key="1">
    <citation type="submission" date="2019-02" db="EMBL/GenBank/DDBJ databases">
        <title>Complete Genome Sequence of vanD5-typed vancomycin-resistant Enterococcus faecium in Sapporo, Japan.</title>
        <authorList>
            <person name="Sato T."/>
            <person name="Wada T."/>
            <person name="Shinagawa M."/>
            <person name="Fukushima Y."/>
            <person name="Nakajima C."/>
            <person name="Suzuki Y."/>
            <person name="Takahashi S."/>
            <person name="Yokota S."/>
        </authorList>
    </citation>
    <scope>NUCLEOTIDE SEQUENCE</scope>
    <source>
        <strain evidence="1">SMVRE20</strain>
    </source>
</reference>
<gene>
    <name evidence="1" type="ORF">SMVRE20_02491</name>
</gene>
<sequence length="219" mass="24643">MKSLLTLGLCDFSFSFPPSFYVGFSRSNREIVPTFHEGLLRASRSGKNLYRLPLHFMALFLLRRFRSIRPRFLGPGLFQRGVDGGVVGFQHFLFPFQTHIDVPGGDGFKVHGEAQRRADTGEGMAQHLTDRIEVPGQLVHVRGRRVPQIVITDMRHIQPGQQFAEAGGNPVCRLGRTVVFRHNKVIIIEGLSLLCCRLLLCGFSSSPMESPLFPWNRGI</sequence>
<dbReference type="EMBL" id="AP019408">
    <property type="protein sequence ID" value="BBI40117.1"/>
    <property type="molecule type" value="Genomic_DNA"/>
</dbReference>
<protein>
    <submittedName>
        <fullName evidence="1">Uncharacterized protein</fullName>
    </submittedName>
</protein>
<proteinExistence type="predicted"/>
<evidence type="ECO:0000313" key="1">
    <source>
        <dbReference type="EMBL" id="BBI40117.1"/>
    </source>
</evidence>
<accession>A0A455TWB5</accession>
<dbReference type="AlphaFoldDB" id="A0A455TWB5"/>
<organism evidence="1">
    <name type="scientific">Enterococcus faecium</name>
    <name type="common">Streptococcus faecium</name>
    <dbReference type="NCBI Taxonomy" id="1352"/>
    <lineage>
        <taxon>Bacteria</taxon>
        <taxon>Bacillati</taxon>
        <taxon>Bacillota</taxon>
        <taxon>Bacilli</taxon>
        <taxon>Lactobacillales</taxon>
        <taxon>Enterococcaceae</taxon>
        <taxon>Enterococcus</taxon>
    </lineage>
</organism>